<protein>
    <submittedName>
        <fullName evidence="1">Uncharacterized protein</fullName>
    </submittedName>
</protein>
<proteinExistence type="predicted"/>
<evidence type="ECO:0000313" key="2">
    <source>
        <dbReference type="Proteomes" id="UP000499080"/>
    </source>
</evidence>
<dbReference type="AlphaFoldDB" id="A0A4Y2AG70"/>
<dbReference type="EMBL" id="BGPR01000016">
    <property type="protein sequence ID" value="GBL78597.1"/>
    <property type="molecule type" value="Genomic_DNA"/>
</dbReference>
<gene>
    <name evidence="1" type="ORF">AVEN_65190_1</name>
</gene>
<reference evidence="1 2" key="1">
    <citation type="journal article" date="2019" name="Sci. Rep.">
        <title>Orb-weaving spider Araneus ventricosus genome elucidates the spidroin gene catalogue.</title>
        <authorList>
            <person name="Kono N."/>
            <person name="Nakamura H."/>
            <person name="Ohtoshi R."/>
            <person name="Moran D.A.P."/>
            <person name="Shinohara A."/>
            <person name="Yoshida Y."/>
            <person name="Fujiwara M."/>
            <person name="Mori M."/>
            <person name="Tomita M."/>
            <person name="Arakawa K."/>
        </authorList>
    </citation>
    <scope>NUCLEOTIDE SEQUENCE [LARGE SCALE GENOMIC DNA]</scope>
</reference>
<dbReference type="Proteomes" id="UP000499080">
    <property type="component" value="Unassembled WGS sequence"/>
</dbReference>
<evidence type="ECO:0000313" key="1">
    <source>
        <dbReference type="EMBL" id="GBL78597.1"/>
    </source>
</evidence>
<sequence>MSRLQSVGLLWFLNRCHPSPVSVVEISTLEFESIVKTGKIVEEDYNIIPRGSRDSTKCFKSANEEPVNQVSSKYFQPFGSDAGTNMHIYFELYKFETTSVSINCKEILDLSNLILW</sequence>
<keyword evidence="2" id="KW-1185">Reference proteome</keyword>
<name>A0A4Y2AG70_ARAVE</name>
<organism evidence="1 2">
    <name type="scientific">Araneus ventricosus</name>
    <name type="common">Orbweaver spider</name>
    <name type="synonym">Epeira ventricosa</name>
    <dbReference type="NCBI Taxonomy" id="182803"/>
    <lineage>
        <taxon>Eukaryota</taxon>
        <taxon>Metazoa</taxon>
        <taxon>Ecdysozoa</taxon>
        <taxon>Arthropoda</taxon>
        <taxon>Chelicerata</taxon>
        <taxon>Arachnida</taxon>
        <taxon>Araneae</taxon>
        <taxon>Araneomorphae</taxon>
        <taxon>Entelegynae</taxon>
        <taxon>Araneoidea</taxon>
        <taxon>Araneidae</taxon>
        <taxon>Araneus</taxon>
    </lineage>
</organism>
<comment type="caution">
    <text evidence="1">The sequence shown here is derived from an EMBL/GenBank/DDBJ whole genome shotgun (WGS) entry which is preliminary data.</text>
</comment>
<accession>A0A4Y2AG70</accession>